<comment type="caution">
    <text evidence="3">The sequence shown here is derived from an EMBL/GenBank/DDBJ whole genome shotgun (WGS) entry which is preliminary data.</text>
</comment>
<name>A0A9X3WRG4_9BACI</name>
<dbReference type="PROSITE" id="PS51352">
    <property type="entry name" value="THIOREDOXIN_2"/>
    <property type="match status" value="1"/>
</dbReference>
<dbReference type="GO" id="GO:0016491">
    <property type="term" value="F:oxidoreductase activity"/>
    <property type="evidence" value="ECO:0007669"/>
    <property type="project" value="InterPro"/>
</dbReference>
<gene>
    <name evidence="3" type="ORF">NC797_08335</name>
</gene>
<evidence type="ECO:0000259" key="2">
    <source>
        <dbReference type="PROSITE" id="PS51352"/>
    </source>
</evidence>
<dbReference type="RefSeq" id="WP_272436321.1">
    <property type="nucleotide sequence ID" value="NZ_JAMQKB010000006.1"/>
</dbReference>
<dbReference type="InterPro" id="IPR036249">
    <property type="entry name" value="Thioredoxin-like_sf"/>
</dbReference>
<dbReference type="Gene3D" id="3.40.30.10">
    <property type="entry name" value="Glutaredoxin"/>
    <property type="match status" value="1"/>
</dbReference>
<evidence type="ECO:0000313" key="4">
    <source>
        <dbReference type="Proteomes" id="UP001145050"/>
    </source>
</evidence>
<dbReference type="GO" id="GO:0016209">
    <property type="term" value="F:antioxidant activity"/>
    <property type="evidence" value="ECO:0007669"/>
    <property type="project" value="InterPro"/>
</dbReference>
<dbReference type="InterPro" id="IPR000866">
    <property type="entry name" value="AhpC/TSA"/>
</dbReference>
<protein>
    <submittedName>
        <fullName evidence="3">TlpA family protein disulfide reductase</fullName>
    </submittedName>
</protein>
<dbReference type="SUPFAM" id="SSF52833">
    <property type="entry name" value="Thioredoxin-like"/>
    <property type="match status" value="1"/>
</dbReference>
<dbReference type="Proteomes" id="UP001145050">
    <property type="component" value="Unassembled WGS sequence"/>
</dbReference>
<dbReference type="CDD" id="cd02966">
    <property type="entry name" value="TlpA_like_family"/>
    <property type="match status" value="1"/>
</dbReference>
<dbReference type="Pfam" id="PF00578">
    <property type="entry name" value="AhpC-TSA"/>
    <property type="match status" value="1"/>
</dbReference>
<evidence type="ECO:0000313" key="3">
    <source>
        <dbReference type="EMBL" id="MDC3424517.1"/>
    </source>
</evidence>
<organism evidence="3 4">
    <name type="scientific">Terrihalobacillus insolitus</name>
    <dbReference type="NCBI Taxonomy" id="2950438"/>
    <lineage>
        <taxon>Bacteria</taxon>
        <taxon>Bacillati</taxon>
        <taxon>Bacillota</taxon>
        <taxon>Bacilli</taxon>
        <taxon>Bacillales</taxon>
        <taxon>Bacillaceae</taxon>
        <taxon>Terrihalobacillus</taxon>
    </lineage>
</organism>
<sequence>MKIKKWNWILLLVLGLFMVVIGIQQMIGLSGSGNNNNNEIKPATGQNEDTNRSGPIIGAQAPDFTLNGLDGEPTYKLSDLKGDKPVLINLWASWCPPCKAEAPDLVRLYEKYRDEMEIYAVNLTTADSVEGAQQFVNEYGIEFPVLLDEEGEVGKMYQAISIPTSYFIDRSGRVKNKMIGITSPDNLEKMFQELIDVK</sequence>
<feature type="domain" description="Thioredoxin" evidence="2">
    <location>
        <begin position="55"/>
        <end position="196"/>
    </location>
</feature>
<dbReference type="InterPro" id="IPR017937">
    <property type="entry name" value="Thioredoxin_CS"/>
</dbReference>
<dbReference type="PROSITE" id="PS00194">
    <property type="entry name" value="THIOREDOXIN_1"/>
    <property type="match status" value="1"/>
</dbReference>
<dbReference type="EMBL" id="JAMQKB010000006">
    <property type="protein sequence ID" value="MDC3424517.1"/>
    <property type="molecule type" value="Genomic_DNA"/>
</dbReference>
<accession>A0A9X3WRG4</accession>
<dbReference type="PANTHER" id="PTHR42852">
    <property type="entry name" value="THIOL:DISULFIDE INTERCHANGE PROTEIN DSBE"/>
    <property type="match status" value="1"/>
</dbReference>
<dbReference type="InterPro" id="IPR013766">
    <property type="entry name" value="Thioredoxin_domain"/>
</dbReference>
<keyword evidence="4" id="KW-1185">Reference proteome</keyword>
<keyword evidence="1" id="KW-1015">Disulfide bond</keyword>
<dbReference type="InterPro" id="IPR050553">
    <property type="entry name" value="Thioredoxin_ResA/DsbE_sf"/>
</dbReference>
<dbReference type="AlphaFoldDB" id="A0A9X3WRG4"/>
<reference evidence="3" key="1">
    <citation type="submission" date="2022-06" db="EMBL/GenBank/DDBJ databases">
        <title>Aquibacillus sp. a new bacterium isolated from soil saline samples.</title>
        <authorList>
            <person name="Galisteo C."/>
            <person name="De La Haba R."/>
            <person name="Sanchez-Porro C."/>
            <person name="Ventosa A."/>
        </authorList>
    </citation>
    <scope>NUCLEOTIDE SEQUENCE</scope>
    <source>
        <strain evidence="3">3ASR75-11</strain>
    </source>
</reference>
<proteinExistence type="predicted"/>
<evidence type="ECO:0000256" key="1">
    <source>
        <dbReference type="ARBA" id="ARBA00023157"/>
    </source>
</evidence>
<dbReference type="PANTHER" id="PTHR42852:SF1">
    <property type="entry name" value="THIOREDOXIN-LIKE PROTEIN YNEN"/>
    <property type="match status" value="1"/>
</dbReference>